<accession>A0A1B0GAG9</accession>
<reference evidence="2" key="1">
    <citation type="submission" date="2020-05" db="UniProtKB">
        <authorList>
            <consortium name="EnsemblMetazoa"/>
        </authorList>
    </citation>
    <scope>IDENTIFICATION</scope>
    <source>
        <strain evidence="2">Yale</strain>
    </source>
</reference>
<evidence type="ECO:0000256" key="1">
    <source>
        <dbReference type="SAM" id="MobiDB-lite"/>
    </source>
</evidence>
<feature type="compositionally biased region" description="Basic and acidic residues" evidence="1">
    <location>
        <begin position="335"/>
        <end position="348"/>
    </location>
</feature>
<proteinExistence type="predicted"/>
<feature type="region of interest" description="Disordered" evidence="1">
    <location>
        <begin position="377"/>
        <end position="396"/>
    </location>
</feature>
<feature type="compositionally biased region" description="Polar residues" evidence="1">
    <location>
        <begin position="468"/>
        <end position="478"/>
    </location>
</feature>
<dbReference type="EnsemblMetazoa" id="GMOY010304-RA">
    <property type="protein sequence ID" value="GMOY010304-PA"/>
    <property type="gene ID" value="GMOY010304"/>
</dbReference>
<keyword evidence="3" id="KW-1185">Reference proteome</keyword>
<protein>
    <submittedName>
        <fullName evidence="2">Uncharacterized protein</fullName>
    </submittedName>
</protein>
<feature type="compositionally biased region" description="Low complexity" evidence="1">
    <location>
        <begin position="441"/>
        <end position="452"/>
    </location>
</feature>
<sequence>MTIASSPESLAKREDPAVTSGGGGGAGSNLPSIASVGNSTPYTSTEERHSAADNNCIANSTTHTQSTRDGANFDDKTTSSAIVNDGITLEANINAITNSDCSTLNGQVAKHGGLTIVRRSNSRKSFAHNETTHYLISPTTTANEQLVTRSVSATVDNLSGTNKQTAGDNRLLESSVDTTAGAAAAIPLRLHTAHSTEKFNQEFGEMQSTPSASSNVQFDIPNPSSPLAERSRNLNMPGSSELTKRGIDVTEYASGTKASTVDLSTENLPAVDTPDACDKAAIRLRCMLRLLNSGDITPEILQKNLHYAARVLECVFLDESNDGGTQLRLQKHNGSVKDTDIDTEKNETKQQTPTRGNDSLIDNQSNSSVMGRTKGVCLAPRTHSGPTGPPSPSKDIQALQEESAQITTAQNVTESTGNTCSLTKPNITTTTETVIHEHKGNSAASSSSSGNKLTIQRQKRLRTPIWARSTTNDKTYLN</sequence>
<organism evidence="2 3">
    <name type="scientific">Glossina morsitans morsitans</name>
    <name type="common">Savannah tsetse fly</name>
    <dbReference type="NCBI Taxonomy" id="37546"/>
    <lineage>
        <taxon>Eukaryota</taxon>
        <taxon>Metazoa</taxon>
        <taxon>Ecdysozoa</taxon>
        <taxon>Arthropoda</taxon>
        <taxon>Hexapoda</taxon>
        <taxon>Insecta</taxon>
        <taxon>Pterygota</taxon>
        <taxon>Neoptera</taxon>
        <taxon>Endopterygota</taxon>
        <taxon>Diptera</taxon>
        <taxon>Brachycera</taxon>
        <taxon>Muscomorpha</taxon>
        <taxon>Hippoboscoidea</taxon>
        <taxon>Glossinidae</taxon>
        <taxon>Glossina</taxon>
    </lineage>
</organism>
<dbReference type="VEuPathDB" id="VectorBase:GMOY010304"/>
<feature type="region of interest" description="Disordered" evidence="1">
    <location>
        <begin position="324"/>
        <end position="370"/>
    </location>
</feature>
<dbReference type="AlphaFoldDB" id="A0A1B0GAG9"/>
<evidence type="ECO:0000313" key="3">
    <source>
        <dbReference type="Proteomes" id="UP000092444"/>
    </source>
</evidence>
<evidence type="ECO:0000313" key="2">
    <source>
        <dbReference type="EnsemblMetazoa" id="GMOY010304-PA"/>
    </source>
</evidence>
<feature type="region of interest" description="Disordered" evidence="1">
    <location>
        <begin position="439"/>
        <end position="478"/>
    </location>
</feature>
<feature type="region of interest" description="Disordered" evidence="1">
    <location>
        <begin position="1"/>
        <end position="50"/>
    </location>
</feature>
<dbReference type="EMBL" id="CCAG010003216">
    <property type="status" value="NOT_ANNOTATED_CDS"/>
    <property type="molecule type" value="Genomic_DNA"/>
</dbReference>
<dbReference type="Proteomes" id="UP000092444">
    <property type="component" value="Unassembled WGS sequence"/>
</dbReference>
<feature type="compositionally biased region" description="Polar residues" evidence="1">
    <location>
        <begin position="29"/>
        <end position="44"/>
    </location>
</feature>
<dbReference type="STRING" id="37546.A0A1B0GAG9"/>
<feature type="compositionally biased region" description="Polar residues" evidence="1">
    <location>
        <begin position="349"/>
        <end position="370"/>
    </location>
</feature>
<name>A0A1B0GAG9_GLOMM</name>